<feature type="chain" id="PRO_5034962693" evidence="1">
    <location>
        <begin position="20"/>
        <end position="57"/>
    </location>
</feature>
<keyword evidence="3" id="KW-1185">Reference proteome</keyword>
<name>A0A8H6H781_9AGAR</name>
<organism evidence="2 3">
    <name type="scientific">Ephemerocybe angulata</name>
    <dbReference type="NCBI Taxonomy" id="980116"/>
    <lineage>
        <taxon>Eukaryota</taxon>
        <taxon>Fungi</taxon>
        <taxon>Dikarya</taxon>
        <taxon>Basidiomycota</taxon>
        <taxon>Agaricomycotina</taxon>
        <taxon>Agaricomycetes</taxon>
        <taxon>Agaricomycetidae</taxon>
        <taxon>Agaricales</taxon>
        <taxon>Agaricineae</taxon>
        <taxon>Psathyrellaceae</taxon>
        <taxon>Ephemerocybe</taxon>
    </lineage>
</organism>
<comment type="caution">
    <text evidence="2">The sequence shown here is derived from an EMBL/GenBank/DDBJ whole genome shotgun (WGS) entry which is preliminary data.</text>
</comment>
<keyword evidence="1" id="KW-0732">Signal</keyword>
<feature type="signal peptide" evidence="1">
    <location>
        <begin position="1"/>
        <end position="19"/>
    </location>
</feature>
<dbReference type="AlphaFoldDB" id="A0A8H6H781"/>
<accession>A0A8H6H781</accession>
<evidence type="ECO:0000313" key="2">
    <source>
        <dbReference type="EMBL" id="KAF6741235.1"/>
    </source>
</evidence>
<evidence type="ECO:0000256" key="1">
    <source>
        <dbReference type="SAM" id="SignalP"/>
    </source>
</evidence>
<dbReference type="OrthoDB" id="3009117at2759"/>
<reference evidence="2 3" key="1">
    <citation type="submission" date="2020-07" db="EMBL/GenBank/DDBJ databases">
        <title>Comparative genomics of pyrophilous fungi reveals a link between fire events and developmental genes.</title>
        <authorList>
            <consortium name="DOE Joint Genome Institute"/>
            <person name="Steindorff A.S."/>
            <person name="Carver A."/>
            <person name="Calhoun S."/>
            <person name="Stillman K."/>
            <person name="Liu H."/>
            <person name="Lipzen A."/>
            <person name="Pangilinan J."/>
            <person name="Labutti K."/>
            <person name="Bruns T.D."/>
            <person name="Grigoriev I.V."/>
        </authorList>
    </citation>
    <scope>NUCLEOTIDE SEQUENCE [LARGE SCALE GENOMIC DNA]</scope>
    <source>
        <strain evidence="2 3">CBS 144469</strain>
    </source>
</reference>
<protein>
    <submittedName>
        <fullName evidence="2">Uncharacterized protein</fullName>
    </submittedName>
</protein>
<dbReference type="EMBL" id="JACGCI010000272">
    <property type="protein sequence ID" value="KAF6741235.1"/>
    <property type="molecule type" value="Genomic_DNA"/>
</dbReference>
<sequence>MHFCSLLATVVALATLAVASPKPQQVGCREVFFPDDCAPGEVKCDAAGSIMICCQSC</sequence>
<proteinExistence type="predicted"/>
<gene>
    <name evidence="2" type="ORF">DFP72DRAFT_946018</name>
</gene>
<dbReference type="Proteomes" id="UP000521943">
    <property type="component" value="Unassembled WGS sequence"/>
</dbReference>
<evidence type="ECO:0000313" key="3">
    <source>
        <dbReference type="Proteomes" id="UP000521943"/>
    </source>
</evidence>